<accession>A0A0K8MES7</accession>
<dbReference type="EMBL" id="BBVC01000105">
    <property type="protein sequence ID" value="GAO98952.1"/>
    <property type="molecule type" value="Genomic_DNA"/>
</dbReference>
<sequence length="133" mass="14095">MATQTAVNDQITDAITQTNVKTLGESPAVALSNLYQAVSNSFALGIQNATFAQQQSNMIHQTTTTQGVNLIYAVDTEAVADASTKISRAGIPDNTMNSVLIQSLMGKSPSFDLGKLDPYMRNTVEAALKKAAN</sequence>
<comment type="caution">
    <text evidence="1">The sequence shown here is derived from an EMBL/GenBank/DDBJ whole genome shotgun (WGS) entry which is preliminary data.</text>
</comment>
<dbReference type="OrthoDB" id="8594924at2"/>
<keyword evidence="2" id="KW-1185">Reference proteome</keyword>
<gene>
    <name evidence="1" type="ORF">Cva_01622</name>
</gene>
<dbReference type="AlphaFoldDB" id="A0A0K8MES7"/>
<dbReference type="STRING" id="1629334.Cva_01622"/>
<evidence type="ECO:0000313" key="1">
    <source>
        <dbReference type="EMBL" id="GAO98952.1"/>
    </source>
</evidence>
<protein>
    <submittedName>
        <fullName evidence="1">Killing trait</fullName>
    </submittedName>
</protein>
<organism evidence="1 2">
    <name type="scientific">Caedimonas varicaedens</name>
    <dbReference type="NCBI Taxonomy" id="1629334"/>
    <lineage>
        <taxon>Bacteria</taxon>
        <taxon>Pseudomonadati</taxon>
        <taxon>Pseudomonadota</taxon>
        <taxon>Alphaproteobacteria</taxon>
        <taxon>Holosporales</taxon>
        <taxon>Caedimonadaceae</taxon>
        <taxon>Caedimonas</taxon>
    </lineage>
</organism>
<dbReference type="InterPro" id="IPR021070">
    <property type="entry name" value="Killing_trait_RebB"/>
</dbReference>
<evidence type="ECO:0000313" key="2">
    <source>
        <dbReference type="Proteomes" id="UP000036771"/>
    </source>
</evidence>
<reference evidence="1 2" key="1">
    <citation type="submission" date="2015-03" db="EMBL/GenBank/DDBJ databases">
        <title>Caedibacter varicaedens, whole genome shotgun sequence.</title>
        <authorList>
            <person name="Suzuki H."/>
            <person name="Dapper A.L."/>
            <person name="Gibson A.K."/>
            <person name="Jackson C."/>
            <person name="Lee H."/>
            <person name="Pejaver V.R."/>
            <person name="Doak T."/>
            <person name="Lynch M."/>
        </authorList>
    </citation>
    <scope>NUCLEOTIDE SEQUENCE [LARGE SCALE GENOMIC DNA]</scope>
</reference>
<name>A0A0K8MES7_9PROT</name>
<dbReference type="Proteomes" id="UP000036771">
    <property type="component" value="Unassembled WGS sequence"/>
</dbReference>
<proteinExistence type="predicted"/>
<dbReference type="Pfam" id="PF11747">
    <property type="entry name" value="RebB"/>
    <property type="match status" value="1"/>
</dbReference>